<sequence length="842" mass="91350">MRIRTGASRTAGRIVATSKLMPVTLLLTGLLVAASVTAFVLDTSGRRGLGQAMSTGFDSVVVQQRWFSTLTTVFFGPNPAALVLFVVAFLVGLGWAERLMGRWRLIIVFLTVTVTGTLVSFLLMAAGVAVRLYAADATRAERVLDPGLAVAGVVMAATAFAPIRTRRRVRIIGFSVLSVFALYAGQPVDVYRLFAGAAGLVFGMLLCRRGPRTHATRSERRTLLAAVVAVTALGPVISMVAPTSHGVLNPLGLLFRNPSRDFAAMAAQCVTGDLSARCVHAIELARLDGPAALLTTVLPLVALLVAARGIQKGRRVSLWAAVSLNLVFAALTVLFYTVTPLWSGEANSFQDQAVDNYAPFIVASVLVPCAIAAMLVAGRRLVDPDARPWPVARLFISVAALFTLCSTLYLGVAAATLSSFTPGTGFADVVANLPERFVPVSFLVYEPVATSATGVAAVVGDWVGPVFWSGVIVLILRSRRLPDPARAAGLERARAAVQRGADSLSWMSLWRGHRYWVGEDGVAIAYRVINDIAITTGSPLGAERDGDASAEFARFCDDRGWTPVFYCVADPYASALRDRGWAVTRIAEESVLHPAEWTVAGKRMQDIRTSINRARRAGIRAEWAGWENLSSVSQRQIAEISELWAAEKTLPEMRFTLGGQEEMTHEGVRLMVALDQDDRVLAVTSWLPRFRDDTVVGWTLDVMRRHPESPNGVMEFLIAETVLRAQSDRIETVSLSAAPLAQSTRNDPGPTDTTSATLGFVAKSLEPFYGFQSLFAFKSKFQPALRELYLCYPEKHQLPTIGMALARAYLPDVTPWQALRFLTTAVRSSRRSRPRRTLAARS</sequence>
<dbReference type="Proteomes" id="UP000192775">
    <property type="component" value="Plasmid unnamed1"/>
</dbReference>
<comment type="subcellular location">
    <subcellularLocation>
        <location evidence="1">Cell membrane</location>
        <topology evidence="1">Multi-pass membrane protein</topology>
    </subcellularLocation>
</comment>
<dbReference type="GO" id="GO:0005886">
    <property type="term" value="C:plasma membrane"/>
    <property type="evidence" value="ECO:0007669"/>
    <property type="project" value="UniProtKB-SubCell"/>
</dbReference>
<evidence type="ECO:0000256" key="4">
    <source>
        <dbReference type="ARBA" id="ARBA00022989"/>
    </source>
</evidence>
<feature type="transmembrane region" description="Helical" evidence="6">
    <location>
        <begin position="317"/>
        <end position="337"/>
    </location>
</feature>
<feature type="transmembrane region" description="Helical" evidence="6">
    <location>
        <begin position="105"/>
        <end position="134"/>
    </location>
</feature>
<dbReference type="EMBL" id="CP020716">
    <property type="protein sequence ID" value="ARJ07600.1"/>
    <property type="molecule type" value="Genomic_DNA"/>
</dbReference>
<evidence type="ECO:0000313" key="9">
    <source>
        <dbReference type="Proteomes" id="UP000192775"/>
    </source>
</evidence>
<name>A0A1X9LZV0_9MICO</name>
<feature type="transmembrane region" description="Helical" evidence="6">
    <location>
        <begin position="74"/>
        <end position="93"/>
    </location>
</feature>
<keyword evidence="5 6" id="KW-0472">Membrane</keyword>
<dbReference type="SUPFAM" id="SSF144091">
    <property type="entry name" value="Rhomboid-like"/>
    <property type="match status" value="1"/>
</dbReference>
<feature type="transmembrane region" description="Helical" evidence="6">
    <location>
        <begin position="191"/>
        <end position="210"/>
    </location>
</feature>
<keyword evidence="2" id="KW-1003">Cell membrane</keyword>
<dbReference type="InterPro" id="IPR024320">
    <property type="entry name" value="LPG_synthase_C"/>
</dbReference>
<feature type="transmembrane region" description="Helical" evidence="6">
    <location>
        <begin position="390"/>
        <end position="412"/>
    </location>
</feature>
<dbReference type="InterPro" id="IPR035952">
    <property type="entry name" value="Rhomboid-like_sf"/>
</dbReference>
<reference evidence="8 9" key="1">
    <citation type="submission" date="2017-04" db="EMBL/GenBank/DDBJ databases">
        <authorList>
            <person name="Afonso C.L."/>
            <person name="Miller P.J."/>
            <person name="Scott M.A."/>
            <person name="Spackman E."/>
            <person name="Goraichik I."/>
            <person name="Dimitrov K.M."/>
            <person name="Suarez D.L."/>
            <person name="Swayne D.E."/>
        </authorList>
    </citation>
    <scope>NUCLEOTIDE SEQUENCE [LARGE SCALE GENOMIC DNA]</scope>
    <source>
        <strain evidence="9">XA(T)</strain>
        <plasmid evidence="9">Plasmid unnamed1</plasmid>
    </source>
</reference>
<keyword evidence="9" id="KW-1185">Reference proteome</keyword>
<feature type="domain" description="Phosphatidylglycerol lysyltransferase C-terminal" evidence="7">
    <location>
        <begin position="498"/>
        <end position="792"/>
    </location>
</feature>
<evidence type="ECO:0000256" key="6">
    <source>
        <dbReference type="SAM" id="Phobius"/>
    </source>
</evidence>
<feature type="transmembrane region" description="Helical" evidence="6">
    <location>
        <begin position="169"/>
        <end position="185"/>
    </location>
</feature>
<feature type="transmembrane region" description="Helical" evidence="6">
    <location>
        <begin position="146"/>
        <end position="162"/>
    </location>
</feature>
<feature type="transmembrane region" description="Helical" evidence="6">
    <location>
        <begin position="222"/>
        <end position="241"/>
    </location>
</feature>
<evidence type="ECO:0000313" key="8">
    <source>
        <dbReference type="EMBL" id="ARJ07600.1"/>
    </source>
</evidence>
<evidence type="ECO:0000259" key="7">
    <source>
        <dbReference type="Pfam" id="PF09924"/>
    </source>
</evidence>
<evidence type="ECO:0000256" key="3">
    <source>
        <dbReference type="ARBA" id="ARBA00022692"/>
    </source>
</evidence>
<feature type="transmembrane region" description="Helical" evidence="6">
    <location>
        <begin position="452"/>
        <end position="476"/>
    </location>
</feature>
<keyword evidence="8" id="KW-0614">Plasmid</keyword>
<evidence type="ECO:0000256" key="2">
    <source>
        <dbReference type="ARBA" id="ARBA00022475"/>
    </source>
</evidence>
<keyword evidence="4 6" id="KW-1133">Transmembrane helix</keyword>
<dbReference type="Pfam" id="PF09924">
    <property type="entry name" value="LPG_synthase_C"/>
    <property type="match status" value="1"/>
</dbReference>
<geneLocation type="plasmid" evidence="8">
    <name>unnamed1</name>
</geneLocation>
<keyword evidence="3 6" id="KW-0812">Transmembrane</keyword>
<dbReference type="InterPro" id="IPR051211">
    <property type="entry name" value="PG_lysyltransferase"/>
</dbReference>
<dbReference type="Gene3D" id="1.20.1540.10">
    <property type="entry name" value="Rhomboid-like"/>
    <property type="match status" value="1"/>
</dbReference>
<evidence type="ECO:0000256" key="1">
    <source>
        <dbReference type="ARBA" id="ARBA00004651"/>
    </source>
</evidence>
<dbReference type="GO" id="GO:0055091">
    <property type="term" value="P:phospholipid homeostasis"/>
    <property type="evidence" value="ECO:0007669"/>
    <property type="project" value="TreeGrafter"/>
</dbReference>
<dbReference type="AlphaFoldDB" id="A0A1X9LZV0"/>
<accession>A0A1X9LZV0</accession>
<dbReference type="PANTHER" id="PTHR34697:SF2">
    <property type="entry name" value="PHOSPHATIDYLGLYCEROL LYSYLTRANSFERASE"/>
    <property type="match status" value="1"/>
</dbReference>
<feature type="transmembrane region" description="Helical" evidence="6">
    <location>
        <begin position="357"/>
        <end position="378"/>
    </location>
</feature>
<proteinExistence type="predicted"/>
<dbReference type="PANTHER" id="PTHR34697">
    <property type="entry name" value="PHOSPHATIDYLGLYCEROL LYSYLTRANSFERASE"/>
    <property type="match status" value="1"/>
</dbReference>
<dbReference type="InterPro" id="IPR016181">
    <property type="entry name" value="Acyl_CoA_acyltransferase"/>
</dbReference>
<dbReference type="GO" id="GO:0016755">
    <property type="term" value="F:aminoacyltransferase activity"/>
    <property type="evidence" value="ECO:0007669"/>
    <property type="project" value="TreeGrafter"/>
</dbReference>
<protein>
    <recommendedName>
        <fullName evidence="7">Phosphatidylglycerol lysyltransferase C-terminal domain-containing protein</fullName>
    </recommendedName>
</protein>
<dbReference type="KEGG" id="cphy:B5808_19600"/>
<gene>
    <name evidence="8" type="ORF">B5808_19600</name>
</gene>
<feature type="transmembrane region" description="Helical" evidence="6">
    <location>
        <begin position="20"/>
        <end position="41"/>
    </location>
</feature>
<feature type="transmembrane region" description="Helical" evidence="6">
    <location>
        <begin position="291"/>
        <end position="310"/>
    </location>
</feature>
<dbReference type="SUPFAM" id="SSF55729">
    <property type="entry name" value="Acyl-CoA N-acyltransferases (Nat)"/>
    <property type="match status" value="1"/>
</dbReference>
<evidence type="ECO:0000256" key="5">
    <source>
        <dbReference type="ARBA" id="ARBA00023136"/>
    </source>
</evidence>
<organism evidence="8 9">
    <name type="scientific">Cnuibacter physcomitrellae</name>
    <dbReference type="NCBI Taxonomy" id="1619308"/>
    <lineage>
        <taxon>Bacteria</taxon>
        <taxon>Bacillati</taxon>
        <taxon>Actinomycetota</taxon>
        <taxon>Actinomycetes</taxon>
        <taxon>Micrococcales</taxon>
        <taxon>Microbacteriaceae</taxon>
        <taxon>Cnuibacter</taxon>
    </lineage>
</organism>